<dbReference type="SUPFAM" id="SSF56281">
    <property type="entry name" value="Metallo-hydrolase/oxidoreductase"/>
    <property type="match status" value="1"/>
</dbReference>
<dbReference type="SMART" id="SM00849">
    <property type="entry name" value="Lactamase_B"/>
    <property type="match status" value="1"/>
</dbReference>
<dbReference type="Proteomes" id="UP000275951">
    <property type="component" value="Chromosome"/>
</dbReference>
<evidence type="ECO:0000256" key="2">
    <source>
        <dbReference type="ARBA" id="ARBA00022723"/>
    </source>
</evidence>
<dbReference type="RefSeq" id="WP_108726777.1">
    <property type="nucleotide sequence ID" value="NZ_CP029001.1"/>
</dbReference>
<accession>A0A3S9QKD6</accession>
<protein>
    <submittedName>
        <fullName evidence="6">MBL fold metallo-hydrolase</fullName>
    </submittedName>
</protein>
<dbReference type="PANTHER" id="PTHR46233:SF3">
    <property type="entry name" value="HYDROXYACYLGLUTATHIONE HYDROLASE GLOC"/>
    <property type="match status" value="1"/>
</dbReference>
<evidence type="ECO:0000256" key="4">
    <source>
        <dbReference type="ARBA" id="ARBA00022833"/>
    </source>
</evidence>
<evidence type="ECO:0000313" key="6">
    <source>
        <dbReference type="EMBL" id="AZR06440.1"/>
    </source>
</evidence>
<dbReference type="InterPro" id="IPR036866">
    <property type="entry name" value="RibonucZ/Hydroxyglut_hydro"/>
</dbReference>
<dbReference type="AlphaFoldDB" id="A0A3S9QKD6"/>
<organism evidence="6 7">
    <name type="scientific">Trueperella pyogenes</name>
    <dbReference type="NCBI Taxonomy" id="1661"/>
    <lineage>
        <taxon>Bacteria</taxon>
        <taxon>Bacillati</taxon>
        <taxon>Actinomycetota</taxon>
        <taxon>Actinomycetes</taxon>
        <taxon>Actinomycetales</taxon>
        <taxon>Actinomycetaceae</taxon>
        <taxon>Trueperella</taxon>
    </lineage>
</organism>
<proteinExistence type="predicted"/>
<dbReference type="GO" id="GO:0016787">
    <property type="term" value="F:hydrolase activity"/>
    <property type="evidence" value="ECO:0007669"/>
    <property type="project" value="UniProtKB-KW"/>
</dbReference>
<dbReference type="Pfam" id="PF00753">
    <property type="entry name" value="Lactamase_B"/>
    <property type="match status" value="1"/>
</dbReference>
<evidence type="ECO:0000259" key="5">
    <source>
        <dbReference type="SMART" id="SM00849"/>
    </source>
</evidence>
<feature type="domain" description="Metallo-beta-lactamase" evidence="5">
    <location>
        <begin position="13"/>
        <end position="187"/>
    </location>
</feature>
<dbReference type="InterPro" id="IPR001279">
    <property type="entry name" value="Metallo-B-lactamas"/>
</dbReference>
<keyword evidence="3 6" id="KW-0378">Hydrolase</keyword>
<keyword evidence="4" id="KW-0862">Zinc</keyword>
<dbReference type="CDD" id="cd06262">
    <property type="entry name" value="metallo-hydrolase-like_MBL-fold"/>
    <property type="match status" value="1"/>
</dbReference>
<evidence type="ECO:0000313" key="7">
    <source>
        <dbReference type="Proteomes" id="UP000275951"/>
    </source>
</evidence>
<dbReference type="Gene3D" id="3.60.15.10">
    <property type="entry name" value="Ribonuclease Z/Hydroxyacylglutathione hydrolase-like"/>
    <property type="match status" value="1"/>
</dbReference>
<evidence type="ECO:0000256" key="1">
    <source>
        <dbReference type="ARBA" id="ARBA00001947"/>
    </source>
</evidence>
<reference evidence="6 7" key="1">
    <citation type="submission" date="2018-11" db="EMBL/GenBank/DDBJ databases">
        <title>Multidrug-resistant genes are associated with an 42-kb island TGI1 carrying a complex class 1 integron in a Trueperella pyogenes.</title>
        <authorList>
            <person name="Dong W."/>
        </authorList>
    </citation>
    <scope>NUCLEOTIDE SEQUENCE [LARGE SCALE GENOMIC DNA]</scope>
    <source>
        <strain evidence="6 7">TP4</strain>
    </source>
</reference>
<comment type="cofactor">
    <cofactor evidence="1">
        <name>Zn(2+)</name>
        <dbReference type="ChEBI" id="CHEBI:29105"/>
    </cofactor>
</comment>
<name>A0A3S9QKD6_9ACTO</name>
<gene>
    <name evidence="6" type="ORF">EBQ10_03435</name>
</gene>
<dbReference type="GO" id="GO:0046872">
    <property type="term" value="F:metal ion binding"/>
    <property type="evidence" value="ECO:0007669"/>
    <property type="project" value="UniProtKB-KW"/>
</dbReference>
<dbReference type="InterPro" id="IPR051453">
    <property type="entry name" value="MBL_Glyoxalase_II"/>
</dbReference>
<evidence type="ECO:0000256" key="3">
    <source>
        <dbReference type="ARBA" id="ARBA00022801"/>
    </source>
</evidence>
<keyword evidence="2" id="KW-0479">Metal-binding</keyword>
<dbReference type="PANTHER" id="PTHR46233">
    <property type="entry name" value="HYDROXYACYLGLUTATHIONE HYDROLASE GLOC"/>
    <property type="match status" value="1"/>
</dbReference>
<dbReference type="EMBL" id="CP033905">
    <property type="protein sequence ID" value="AZR06440.1"/>
    <property type="molecule type" value="Genomic_DNA"/>
</dbReference>
<sequence>MYDIDVYVVGSWQANCYILSAGGSSVMIDPGAEPEVLLSALGECNLAAILITHCHSDHIGAVNELVAATGAPAYIGLHDAEGARDPPLSGFYDEGSSYAVEQFAGEWGNGHVFNWAGGSLEVIATPGHTPGSICFLDRANALLYTGDTLFANGIGSTQYARANKRDLLASLKRLGTLPDEVRILPGHGSPSTLGVEKLRNPYLV</sequence>